<evidence type="ECO:0000313" key="1">
    <source>
        <dbReference type="EMBL" id="TNN79965.1"/>
    </source>
</evidence>
<reference evidence="1 2" key="1">
    <citation type="submission" date="2019-03" db="EMBL/GenBank/DDBJ databases">
        <title>First draft genome of Liparis tanakae, snailfish: a comprehensive survey of snailfish specific genes.</title>
        <authorList>
            <person name="Kim W."/>
            <person name="Song I."/>
            <person name="Jeong J.-H."/>
            <person name="Kim D."/>
            <person name="Kim S."/>
            <person name="Ryu S."/>
            <person name="Song J.Y."/>
            <person name="Lee S.K."/>
        </authorList>
    </citation>
    <scope>NUCLEOTIDE SEQUENCE [LARGE SCALE GENOMIC DNA]</scope>
    <source>
        <tissue evidence="1">Muscle</tissue>
    </source>
</reference>
<evidence type="ECO:0000313" key="2">
    <source>
        <dbReference type="Proteomes" id="UP000314294"/>
    </source>
</evidence>
<dbReference type="AlphaFoldDB" id="A0A4Z2IPY7"/>
<dbReference type="Proteomes" id="UP000314294">
    <property type="component" value="Unassembled WGS sequence"/>
</dbReference>
<sequence>MRYSYLIKREAQVVADRQQPMGSSGFNAKRAFHPFAHPASVSLAPLSVPSGNTHAASDDAACLQLPMNTWRNESRAVIGKYGRQKGGDSPPEDQ</sequence>
<accession>A0A4Z2IPY7</accession>
<protein>
    <submittedName>
        <fullName evidence="1">Uncharacterized protein</fullName>
    </submittedName>
</protein>
<proteinExistence type="predicted"/>
<organism evidence="1 2">
    <name type="scientific">Liparis tanakae</name>
    <name type="common">Tanaka's snailfish</name>
    <dbReference type="NCBI Taxonomy" id="230148"/>
    <lineage>
        <taxon>Eukaryota</taxon>
        <taxon>Metazoa</taxon>
        <taxon>Chordata</taxon>
        <taxon>Craniata</taxon>
        <taxon>Vertebrata</taxon>
        <taxon>Euteleostomi</taxon>
        <taxon>Actinopterygii</taxon>
        <taxon>Neopterygii</taxon>
        <taxon>Teleostei</taxon>
        <taxon>Neoteleostei</taxon>
        <taxon>Acanthomorphata</taxon>
        <taxon>Eupercaria</taxon>
        <taxon>Perciformes</taxon>
        <taxon>Cottioidei</taxon>
        <taxon>Cottales</taxon>
        <taxon>Liparidae</taxon>
        <taxon>Liparis</taxon>
    </lineage>
</organism>
<keyword evidence="2" id="KW-1185">Reference proteome</keyword>
<dbReference type="EMBL" id="SRLO01000059">
    <property type="protein sequence ID" value="TNN79965.1"/>
    <property type="molecule type" value="Genomic_DNA"/>
</dbReference>
<comment type="caution">
    <text evidence="1">The sequence shown here is derived from an EMBL/GenBank/DDBJ whole genome shotgun (WGS) entry which is preliminary data.</text>
</comment>
<gene>
    <name evidence="1" type="ORF">EYF80_009782</name>
</gene>
<name>A0A4Z2IPY7_9TELE</name>